<reference evidence="1 2" key="2">
    <citation type="submission" date="2014-05" db="EMBL/GenBank/DDBJ databases">
        <title>Draft genome sequence of Halobacillus karajensis HK-03.</title>
        <authorList>
            <person name="Khelaifia S."/>
            <person name="Croce O."/>
            <person name="Lagier J.C."/>
            <person name="Raoult D."/>
        </authorList>
    </citation>
    <scope>NUCLEOTIDE SEQUENCE [LARGE SCALE GENOMIC DNA]</scope>
    <source>
        <strain evidence="1 2">HD-03</strain>
    </source>
</reference>
<accession>A0A024P4P6</accession>
<dbReference type="InterPro" id="IPR036250">
    <property type="entry name" value="AcylCo_DH-like_C"/>
</dbReference>
<sequence>MALTEQGVVREWSADSLIEVEQAHLFTLKAAFMMDTVGHKEAKTEIAVIKAVAPTWF</sequence>
<organism evidence="1 2">
    <name type="scientific">Halobacillus karajensis</name>
    <dbReference type="NCBI Taxonomy" id="195088"/>
    <lineage>
        <taxon>Bacteria</taxon>
        <taxon>Bacillati</taxon>
        <taxon>Bacillota</taxon>
        <taxon>Bacilli</taxon>
        <taxon>Bacillales</taxon>
        <taxon>Bacillaceae</taxon>
        <taxon>Halobacillus</taxon>
    </lineage>
</organism>
<gene>
    <name evidence="1" type="ORF">BN983_02293</name>
</gene>
<proteinExistence type="predicted"/>
<name>A0A024P4P6_9BACI</name>
<dbReference type="GO" id="GO:0016627">
    <property type="term" value="F:oxidoreductase activity, acting on the CH-CH group of donors"/>
    <property type="evidence" value="ECO:0007669"/>
    <property type="project" value="InterPro"/>
</dbReference>
<evidence type="ECO:0000313" key="2">
    <source>
        <dbReference type="Proteomes" id="UP000028868"/>
    </source>
</evidence>
<dbReference type="SUPFAM" id="SSF47203">
    <property type="entry name" value="Acyl-CoA dehydrogenase C-terminal domain-like"/>
    <property type="match status" value="1"/>
</dbReference>
<dbReference type="EMBL" id="CCDI010000002">
    <property type="protein sequence ID" value="CDQ24029.1"/>
    <property type="molecule type" value="Genomic_DNA"/>
</dbReference>
<protein>
    <submittedName>
        <fullName evidence="1">Uncharacterized protein</fullName>
    </submittedName>
</protein>
<dbReference type="AlphaFoldDB" id="A0A024P4P6"/>
<evidence type="ECO:0000313" key="1">
    <source>
        <dbReference type="EMBL" id="CDQ24029.1"/>
    </source>
</evidence>
<dbReference type="Gene3D" id="1.20.140.10">
    <property type="entry name" value="Butyryl-CoA Dehydrogenase, subunit A, domain 3"/>
    <property type="match status" value="1"/>
</dbReference>
<dbReference type="Proteomes" id="UP000028868">
    <property type="component" value="Unassembled WGS sequence"/>
</dbReference>
<comment type="caution">
    <text evidence="1">The sequence shown here is derived from an EMBL/GenBank/DDBJ whole genome shotgun (WGS) entry which is preliminary data.</text>
</comment>
<keyword evidence="2" id="KW-1185">Reference proteome</keyword>
<reference evidence="2" key="1">
    <citation type="submission" date="2014-03" db="EMBL/GenBank/DDBJ databases">
        <authorList>
            <person name="Urmite Genomes U."/>
        </authorList>
    </citation>
    <scope>NUCLEOTIDE SEQUENCE [LARGE SCALE GENOMIC DNA]</scope>
    <source>
        <strain evidence="2">HD-03</strain>
    </source>
</reference>